<accession>A0A4S3ZZD1</accession>
<dbReference type="Proteomes" id="UP000307507">
    <property type="component" value="Unassembled WGS sequence"/>
</dbReference>
<reference evidence="1 2" key="1">
    <citation type="submission" date="2019-04" db="EMBL/GenBank/DDBJ databases">
        <title>Flavobacterium sp. nov. isolated from construction timber.</title>
        <authorList>
            <person name="Lin S.-Y."/>
            <person name="Chang C.-T."/>
            <person name="Young C.-C."/>
        </authorList>
    </citation>
    <scope>NUCLEOTIDE SEQUENCE [LARGE SCALE GENOMIC DNA]</scope>
    <source>
        <strain evidence="1 2">CC-CTC003</strain>
    </source>
</reference>
<name>A0A4S3ZZD1_9FLAO</name>
<dbReference type="AlphaFoldDB" id="A0A4S3ZZD1"/>
<evidence type="ECO:0000313" key="1">
    <source>
        <dbReference type="EMBL" id="THF51343.1"/>
    </source>
</evidence>
<evidence type="ECO:0008006" key="3">
    <source>
        <dbReference type="Google" id="ProtNLM"/>
    </source>
</evidence>
<evidence type="ECO:0000313" key="2">
    <source>
        <dbReference type="Proteomes" id="UP000307507"/>
    </source>
</evidence>
<protein>
    <recommendedName>
        <fullName evidence="3">Peptidyl-prolyl cis-trans isomerase</fullName>
    </recommendedName>
</protein>
<sequence length="283" mass="33025">MNKAAVLFLIVFSVWSCDYIRPKQKPEAIARVNDSYLYADEIKGLVPAGTSKADSLMIVKNYIDRWATRTLLMDAAEVNLSDKEKASFDVLIKQYTTDLYTGAYIEQVVKQAIDTTITKDELLRYYQANKENFKTTGTLVRLKYINLTKDNPKFAVIRSRFNSSRKEDKKALEGMTIQFKSYAFNDTVWVDMNQVYRNLPFVNPDNRDRYITDGISYEYQDSLSAYLVKVNKVLDRNQTAPFEYISPTIKQILLNNRKLEYIKKFEKEITNDAIKNKKYEVYK</sequence>
<proteinExistence type="predicted"/>
<gene>
    <name evidence="1" type="ORF">E6C50_06140</name>
</gene>
<comment type="caution">
    <text evidence="1">The sequence shown here is derived from an EMBL/GenBank/DDBJ whole genome shotgun (WGS) entry which is preliminary data.</text>
</comment>
<dbReference type="RefSeq" id="WP_136402328.1">
    <property type="nucleotide sequence ID" value="NZ_SSNZ01000002.1"/>
</dbReference>
<keyword evidence="2" id="KW-1185">Reference proteome</keyword>
<dbReference type="OrthoDB" id="9785180at2"/>
<dbReference type="EMBL" id="SSNZ01000002">
    <property type="protein sequence ID" value="THF51343.1"/>
    <property type="molecule type" value="Genomic_DNA"/>
</dbReference>
<organism evidence="1 2">
    <name type="scientific">Flavobacterium supellecticarium</name>
    <dbReference type="NCBI Taxonomy" id="2565924"/>
    <lineage>
        <taxon>Bacteria</taxon>
        <taxon>Pseudomonadati</taxon>
        <taxon>Bacteroidota</taxon>
        <taxon>Flavobacteriia</taxon>
        <taxon>Flavobacteriales</taxon>
        <taxon>Flavobacteriaceae</taxon>
        <taxon>Flavobacterium</taxon>
    </lineage>
</organism>